<organism evidence="1 2">
    <name type="scientific">Pyrenophora tritici-repentis</name>
    <dbReference type="NCBI Taxonomy" id="45151"/>
    <lineage>
        <taxon>Eukaryota</taxon>
        <taxon>Fungi</taxon>
        <taxon>Dikarya</taxon>
        <taxon>Ascomycota</taxon>
        <taxon>Pezizomycotina</taxon>
        <taxon>Dothideomycetes</taxon>
        <taxon>Pleosporomycetidae</taxon>
        <taxon>Pleosporales</taxon>
        <taxon>Pleosporineae</taxon>
        <taxon>Pleosporaceae</taxon>
        <taxon>Pyrenophora</taxon>
    </lineage>
</organism>
<proteinExistence type="predicted"/>
<evidence type="ECO:0000313" key="1">
    <source>
        <dbReference type="EMBL" id="KAF7565842.1"/>
    </source>
</evidence>
<dbReference type="EMBL" id="NQIK02000010">
    <property type="protein sequence ID" value="KAF7565842.1"/>
    <property type="molecule type" value="Genomic_DNA"/>
</dbReference>
<dbReference type="KEGG" id="ptrr:90955049"/>
<dbReference type="AlphaFoldDB" id="A0A834RLT1"/>
<dbReference type="GeneID" id="90955049"/>
<reference evidence="1" key="1">
    <citation type="journal article" date="2018" name="BMC Genomics">
        <title>Comparative genomics of the wheat fungal pathogen Pyrenophora tritici-repentis reveals chromosomal variations and genome plasticity.</title>
        <authorList>
            <person name="Moolhuijzen P."/>
            <person name="See P.T."/>
            <person name="Hane J.K."/>
            <person name="Shi G."/>
            <person name="Liu Z."/>
            <person name="Oliver R.P."/>
            <person name="Moffat C.S."/>
        </authorList>
    </citation>
    <scope>NUCLEOTIDE SEQUENCE [LARGE SCALE GENOMIC DNA]</scope>
    <source>
        <strain evidence="1">M4</strain>
    </source>
</reference>
<dbReference type="RefSeq" id="XP_065959537.1">
    <property type="nucleotide sequence ID" value="XM_066104973.1"/>
</dbReference>
<name>A0A834RLT1_9PLEO</name>
<dbReference type="Proteomes" id="UP000245464">
    <property type="component" value="Chromosome 10"/>
</dbReference>
<accession>A0A834RLT1</accession>
<evidence type="ECO:0000313" key="2">
    <source>
        <dbReference type="Proteomes" id="UP000245464"/>
    </source>
</evidence>
<sequence length="66" mass="7749">MQPVFSASASYSQGSYDVTVEVFPDKLNDGFNSDNGKVKLNRFDWWRVVTQYTTMYKLRLDCERRS</sequence>
<comment type="caution">
    <text evidence="1">The sequence shown here is derived from an EMBL/GenBank/DDBJ whole genome shotgun (WGS) entry which is preliminary data.</text>
</comment>
<protein>
    <submittedName>
        <fullName evidence="1">Uncharacterized protein</fullName>
    </submittedName>
</protein>
<gene>
    <name evidence="1" type="ORF">PtrM4_052760</name>
</gene>